<dbReference type="EMBL" id="LS974621">
    <property type="protein sequence ID" value="CAG7874931.1"/>
    <property type="molecule type" value="Genomic_DNA"/>
</dbReference>
<reference evidence="7" key="2">
    <citation type="journal article" date="2018" name="Hortic Res">
        <title>Improved Brassica rapa reference genome by single-molecule sequencing and chromosome conformation capture technologies.</title>
        <authorList>
            <person name="Zhang L."/>
            <person name="Cai X."/>
            <person name="Wu J."/>
            <person name="Liu M."/>
            <person name="Grob S."/>
            <person name="Cheng F."/>
            <person name="Liang J."/>
            <person name="Cai C."/>
            <person name="Liu Z."/>
            <person name="Liu B."/>
            <person name="Wang F."/>
            <person name="Li S."/>
            <person name="Liu F."/>
            <person name="Li X."/>
            <person name="Cheng L."/>
            <person name="Yang W."/>
            <person name="Li M.H."/>
            <person name="Grossniklaus U."/>
            <person name="Zheng H."/>
            <person name="Wang X."/>
        </authorList>
    </citation>
    <scope>NUCLEOTIDE SEQUENCE [LARGE SCALE GENOMIC DNA]</scope>
    <source>
        <strain evidence="7">cv. Chiifu-401-42</strain>
    </source>
</reference>
<protein>
    <submittedName>
        <fullName evidence="4 6">Uncharacterized protein</fullName>
    </submittedName>
</protein>
<dbReference type="EMBL" id="LR031570">
    <property type="protein sequence ID" value="VDC70624.1"/>
    <property type="molecule type" value="Genomic_DNA"/>
</dbReference>
<evidence type="ECO:0000313" key="2">
    <source>
        <dbReference type="EMBL" id="CAG7874931.1"/>
    </source>
</evidence>
<evidence type="ECO:0000256" key="1">
    <source>
        <dbReference type="SAM" id="MobiDB-lite"/>
    </source>
</evidence>
<reference evidence="6" key="4">
    <citation type="submission" date="2023-03" db="UniProtKB">
        <authorList>
            <consortium name="EnsemblPlants"/>
        </authorList>
    </citation>
    <scope>IDENTIFICATION</scope>
    <source>
        <strain evidence="6">cv. Chiifu-401-42</strain>
    </source>
</reference>
<dbReference type="EMBL" id="LR031570">
    <property type="protein sequence ID" value="VDC70625.1"/>
    <property type="molecule type" value="Genomic_DNA"/>
</dbReference>
<feature type="region of interest" description="Disordered" evidence="1">
    <location>
        <begin position="1"/>
        <end position="26"/>
    </location>
</feature>
<evidence type="ECO:0000313" key="3">
    <source>
        <dbReference type="EMBL" id="CAG7874932.1"/>
    </source>
</evidence>
<gene>
    <name evidence="4" type="ORF">BRAA05T20338Z</name>
    <name evidence="5" type="ORF">BRAA05T20339Z</name>
    <name evidence="2" type="ORF">BRAPAZ1V2_A05P14520.2</name>
    <name evidence="3" type="ORF">BRAPAZ1V2_A05P14530.2</name>
</gene>
<keyword evidence="7" id="KW-1185">Reference proteome</keyword>
<dbReference type="Proteomes" id="UP000694005">
    <property type="component" value="Chromosome A05"/>
</dbReference>
<dbReference type="HOGENOM" id="CLU_3144865_0_0_1"/>
<dbReference type="AlphaFoldDB" id="A0A3P5Z3Y9"/>
<evidence type="ECO:0000313" key="5">
    <source>
        <dbReference type="EMBL" id="VDC70625.1"/>
    </source>
</evidence>
<evidence type="ECO:0000313" key="6">
    <source>
        <dbReference type="EnsemblPlants" id="Bra018235.1-P"/>
    </source>
</evidence>
<dbReference type="Gramene" id="A05p14530.2_BraZ1">
    <property type="protein sequence ID" value="A05p14530.2_BraZ1.CDS.1"/>
    <property type="gene ID" value="A05g14530.2_BraZ1"/>
</dbReference>
<evidence type="ECO:0000313" key="7">
    <source>
        <dbReference type="Proteomes" id="UP000011750"/>
    </source>
</evidence>
<dbReference type="Proteomes" id="UP000011750">
    <property type="component" value="Chromosome A05"/>
</dbReference>
<proteinExistence type="predicted"/>
<name>A0A3P5Z3Y9_BRACM</name>
<accession>M4DNZ5</accession>
<dbReference type="Gramene" id="Bra018235.1">
    <property type="protein sequence ID" value="Bra018235.1-P"/>
    <property type="gene ID" value="Bra018235"/>
</dbReference>
<feature type="compositionally biased region" description="Basic and acidic residues" evidence="1">
    <location>
        <begin position="11"/>
        <end position="25"/>
    </location>
</feature>
<evidence type="ECO:0000313" key="4">
    <source>
        <dbReference type="EMBL" id="VDC70624.1"/>
    </source>
</evidence>
<organism evidence="4">
    <name type="scientific">Brassica campestris</name>
    <name type="common">Field mustard</name>
    <dbReference type="NCBI Taxonomy" id="3711"/>
    <lineage>
        <taxon>Eukaryota</taxon>
        <taxon>Viridiplantae</taxon>
        <taxon>Streptophyta</taxon>
        <taxon>Embryophyta</taxon>
        <taxon>Tracheophyta</taxon>
        <taxon>Spermatophyta</taxon>
        <taxon>Magnoliopsida</taxon>
        <taxon>eudicotyledons</taxon>
        <taxon>Gunneridae</taxon>
        <taxon>Pentapetalae</taxon>
        <taxon>rosids</taxon>
        <taxon>malvids</taxon>
        <taxon>Brassicales</taxon>
        <taxon>Brassicaceae</taxon>
        <taxon>Brassiceae</taxon>
        <taxon>Brassica</taxon>
    </lineage>
</organism>
<dbReference type="EMBL" id="LS974621">
    <property type="protein sequence ID" value="CAG7874932.1"/>
    <property type="molecule type" value="Genomic_DNA"/>
</dbReference>
<reference evidence="4" key="3">
    <citation type="submission" date="2018-11" db="EMBL/GenBank/DDBJ databases">
        <authorList>
            <consortium name="Genoscope - CEA"/>
            <person name="William W."/>
        </authorList>
    </citation>
    <scope>NUCLEOTIDE SEQUENCE</scope>
</reference>
<reference evidence="7" key="1">
    <citation type="journal article" date="2011" name="Nat. Genet.">
        <title>The genome of the mesopolyploid crop species Brassica rapa.</title>
        <authorList>
            <consortium name="Brassica rapa Genome Sequencing Project Consortium"/>
            <person name="Wang X."/>
            <person name="Wang H."/>
            <person name="Wang J."/>
            <person name="Sun R."/>
            <person name="Wu J."/>
            <person name="Liu S."/>
            <person name="Bai Y."/>
            <person name="Mun J.H."/>
            <person name="Bancroft I."/>
            <person name="Cheng F."/>
            <person name="Huang S."/>
            <person name="Li X."/>
            <person name="Hua W."/>
            <person name="Wang J."/>
            <person name="Wang X."/>
            <person name="Freeling M."/>
            <person name="Pires J.C."/>
            <person name="Paterson A.H."/>
            <person name="Chalhoub B."/>
            <person name="Wang B."/>
            <person name="Hayward A."/>
            <person name="Sharpe A.G."/>
            <person name="Park B.S."/>
            <person name="Weisshaar B."/>
            <person name="Liu B."/>
            <person name="Li B."/>
            <person name="Liu B."/>
            <person name="Tong C."/>
            <person name="Song C."/>
            <person name="Duran C."/>
            <person name="Peng C."/>
            <person name="Geng C."/>
            <person name="Koh C."/>
            <person name="Lin C."/>
            <person name="Edwards D."/>
            <person name="Mu D."/>
            <person name="Shen D."/>
            <person name="Soumpourou E."/>
            <person name="Li F."/>
            <person name="Fraser F."/>
            <person name="Conant G."/>
            <person name="Lassalle G."/>
            <person name="King G.J."/>
            <person name="Bonnema G."/>
            <person name="Tang H."/>
            <person name="Wang H."/>
            <person name="Belcram H."/>
            <person name="Zhou H."/>
            <person name="Hirakawa H."/>
            <person name="Abe H."/>
            <person name="Guo H."/>
            <person name="Wang H."/>
            <person name="Jin H."/>
            <person name="Parkin I.A."/>
            <person name="Batley J."/>
            <person name="Kim J.S."/>
            <person name="Just J."/>
            <person name="Li J."/>
            <person name="Xu J."/>
            <person name="Deng J."/>
            <person name="Kim J.A."/>
            <person name="Li J."/>
            <person name="Yu J."/>
            <person name="Meng J."/>
            <person name="Wang J."/>
            <person name="Min J."/>
            <person name="Poulain J."/>
            <person name="Wang J."/>
            <person name="Hatakeyama K."/>
            <person name="Wu K."/>
            <person name="Wang L."/>
            <person name="Fang L."/>
            <person name="Trick M."/>
            <person name="Links M.G."/>
            <person name="Zhao M."/>
            <person name="Jin M."/>
            <person name="Ramchiary N."/>
            <person name="Drou N."/>
            <person name="Berkman P.J."/>
            <person name="Cai Q."/>
            <person name="Huang Q."/>
            <person name="Li R."/>
            <person name="Tabata S."/>
            <person name="Cheng S."/>
            <person name="Zhang S."/>
            <person name="Zhang S."/>
            <person name="Huang S."/>
            <person name="Sato S."/>
            <person name="Sun S."/>
            <person name="Kwon S.J."/>
            <person name="Choi S.R."/>
            <person name="Lee T.H."/>
            <person name="Fan W."/>
            <person name="Zhao X."/>
            <person name="Tan X."/>
            <person name="Xu X."/>
            <person name="Wang Y."/>
            <person name="Qiu Y."/>
            <person name="Yin Y."/>
            <person name="Li Y."/>
            <person name="Du Y."/>
            <person name="Liao Y."/>
            <person name="Lim Y."/>
            <person name="Narusaka Y."/>
            <person name="Wang Y."/>
            <person name="Wang Z."/>
            <person name="Li Z."/>
            <person name="Wang Z."/>
            <person name="Xiong Z."/>
            <person name="Zhang Z."/>
        </authorList>
    </citation>
    <scope>NUCLEOTIDE SEQUENCE [LARGE SCALE GENOMIC DNA]</scope>
    <source>
        <strain evidence="7">cv. Chiifu-401-42</strain>
    </source>
</reference>
<accession>A0A3P5Z3Y9</accession>
<dbReference type="EnsemblPlants" id="Bra018235.1">
    <property type="protein sequence ID" value="Bra018235.1-P"/>
    <property type="gene ID" value="Bra018235"/>
</dbReference>
<dbReference type="Gramene" id="A05p14520.2_BraZ1">
    <property type="protein sequence ID" value="A05p14520.2_BraZ1.CDS.1"/>
    <property type="gene ID" value="A05g14520.2_BraZ1"/>
</dbReference>
<sequence>MWVQRSSAVPAKEDKTSSKQTEEARTVTAEGIKLANSFEALDSTMPLGS</sequence>